<dbReference type="PANTHER" id="PTHR33445:SF1">
    <property type="entry name" value="ATP SYNTHASE SUBUNIT B"/>
    <property type="match status" value="1"/>
</dbReference>
<keyword evidence="7 13" id="KW-0406">Ion transport</keyword>
<keyword evidence="4 13" id="KW-0812">Transmembrane</keyword>
<reference evidence="17 18" key="1">
    <citation type="journal article" date="2014" name="Genome Announc.">
        <title>Draft genome sequences of eight enterohepatic helicobacter species isolated from both laboratory and wild rodents.</title>
        <authorList>
            <person name="Sheh A."/>
            <person name="Shen Z."/>
            <person name="Fox J.G."/>
        </authorList>
    </citation>
    <scope>NUCLEOTIDE SEQUENCE [LARGE SCALE GENOMIC DNA]</scope>
    <source>
        <strain evidence="17 18">MIT 97-6194</strain>
    </source>
</reference>
<dbReference type="EMBL" id="QBIU01000001">
    <property type="protein sequence ID" value="MWV69115.1"/>
    <property type="molecule type" value="Genomic_DNA"/>
</dbReference>
<gene>
    <name evidence="16" type="ORF">DCO61_03550</name>
    <name evidence="17" type="ORF">LS64_006545</name>
</gene>
<dbReference type="OrthoDB" id="5334261at2"/>
<evidence type="ECO:0000256" key="7">
    <source>
        <dbReference type="ARBA" id="ARBA00023065"/>
    </source>
</evidence>
<evidence type="ECO:0000256" key="5">
    <source>
        <dbReference type="ARBA" id="ARBA00022781"/>
    </source>
</evidence>
<accession>A0A347VSC5</accession>
<reference evidence="16 19" key="4">
    <citation type="submission" date="2019-12" db="EMBL/GenBank/DDBJ databases">
        <title>Multi-Generational Helicobacter saguini Isolates.</title>
        <authorList>
            <person name="Mannion A."/>
            <person name="Shen Z."/>
            <person name="Fox J.G."/>
        </authorList>
    </citation>
    <scope>NUCLEOTIDE SEQUENCE [LARGE SCALE GENOMIC DNA]</scope>
    <source>
        <strain evidence="16">16-048</strain>
        <strain evidence="19">16-048 (F4)</strain>
    </source>
</reference>
<keyword evidence="9" id="KW-0066">ATP synthesis</keyword>
<dbReference type="RefSeq" id="WP_034572275.1">
    <property type="nucleotide sequence ID" value="NZ_JRMP02000009.1"/>
</dbReference>
<keyword evidence="5 13" id="KW-0375">Hydrogen ion transport</keyword>
<dbReference type="GO" id="GO:0015986">
    <property type="term" value="P:proton motive force-driven ATP synthesis"/>
    <property type="evidence" value="ECO:0007669"/>
    <property type="project" value="InterPro"/>
</dbReference>
<evidence type="ECO:0000313" key="16">
    <source>
        <dbReference type="EMBL" id="MWV69115.1"/>
    </source>
</evidence>
<reference evidence="17 18" key="2">
    <citation type="journal article" date="2016" name="Infect. Immun.">
        <title>Helicobacter saguini, a Novel Helicobacter Isolated from Cotton-Top Tamarins with Ulcerative Colitis, Has Proinflammatory Properties and Induces Typhlocolitis and Dysplasia in Gnotobiotic IL-10-/- Mice.</title>
        <authorList>
            <person name="Shen Z."/>
            <person name="Mannion A."/>
            <person name="Whary M.T."/>
            <person name="Muthupalani S."/>
            <person name="Sheh A."/>
            <person name="Feng Y."/>
            <person name="Gong G."/>
            <person name="Vandamme P."/>
            <person name="Holcombe H.R."/>
            <person name="Paster B.J."/>
            <person name="Fox J.G."/>
        </authorList>
    </citation>
    <scope>NUCLEOTIDE SEQUENCE [LARGE SCALE GENOMIC DNA]</scope>
    <source>
        <strain evidence="17 18">MIT 97-6194</strain>
    </source>
</reference>
<evidence type="ECO:0000256" key="1">
    <source>
        <dbReference type="ARBA" id="ARBA00005513"/>
    </source>
</evidence>
<feature type="coiled-coil region" evidence="14">
    <location>
        <begin position="102"/>
        <end position="129"/>
    </location>
</feature>
<dbReference type="GO" id="GO:0045259">
    <property type="term" value="C:proton-transporting ATP synthase complex"/>
    <property type="evidence" value="ECO:0007669"/>
    <property type="project" value="UniProtKB-KW"/>
</dbReference>
<dbReference type="CDD" id="cd06503">
    <property type="entry name" value="ATP-synt_Fo_b"/>
    <property type="match status" value="1"/>
</dbReference>
<evidence type="ECO:0008006" key="20">
    <source>
        <dbReference type="Google" id="ProtNLM"/>
    </source>
</evidence>
<dbReference type="Proteomes" id="UP000029714">
    <property type="component" value="Unassembled WGS sequence"/>
</dbReference>
<keyword evidence="3 13" id="KW-0138">CF(0)</keyword>
<keyword evidence="2 13" id="KW-0813">Transport</keyword>
<name>A0A347VSC5_9HELI</name>
<evidence type="ECO:0000256" key="8">
    <source>
        <dbReference type="ARBA" id="ARBA00023136"/>
    </source>
</evidence>
<comment type="function">
    <text evidence="10">F(1)F(0) ATP synthase produces ATP from ADP in the presence of a proton or sodium gradient. F-type ATPases consist of two structural domains, F(1) containing the extramembraneous catalytic core and F(0) containing the membrane proton channel, linked together by a central stalk and a peripheral stalk. During catalysis, ATP synthesis in the catalytic domain of F(1) is coupled via a rotary mechanism of the central stalk subunits to proton translocation.</text>
</comment>
<dbReference type="AlphaFoldDB" id="A0A347VSC5"/>
<feature type="transmembrane region" description="Helical" evidence="15">
    <location>
        <begin position="12"/>
        <end position="35"/>
    </location>
</feature>
<dbReference type="Pfam" id="PF00430">
    <property type="entry name" value="ATP-synt_B"/>
    <property type="match status" value="1"/>
</dbReference>
<keyword evidence="6 15" id="KW-1133">Transmembrane helix</keyword>
<dbReference type="GO" id="GO:0046961">
    <property type="term" value="F:proton-transporting ATPase activity, rotational mechanism"/>
    <property type="evidence" value="ECO:0007669"/>
    <property type="project" value="TreeGrafter"/>
</dbReference>
<evidence type="ECO:0000256" key="12">
    <source>
        <dbReference type="ARBA" id="ARBA00037847"/>
    </source>
</evidence>
<evidence type="ECO:0000313" key="17">
    <source>
        <dbReference type="EMBL" id="TLD94161.1"/>
    </source>
</evidence>
<comment type="subcellular location">
    <subcellularLocation>
        <location evidence="12">Endomembrane system</location>
        <topology evidence="12">Single-pass membrane protein</topology>
    </subcellularLocation>
</comment>
<evidence type="ECO:0000256" key="15">
    <source>
        <dbReference type="SAM" id="Phobius"/>
    </source>
</evidence>
<evidence type="ECO:0000256" key="11">
    <source>
        <dbReference type="ARBA" id="ARBA00025614"/>
    </source>
</evidence>
<dbReference type="GO" id="GO:0012505">
    <property type="term" value="C:endomembrane system"/>
    <property type="evidence" value="ECO:0007669"/>
    <property type="project" value="UniProtKB-SubCell"/>
</dbReference>
<comment type="function">
    <text evidence="11">Component of the F(0) channel, it forms part of the peripheral stalk, linking F(1) to F(0). The b'-subunit is a diverged and duplicated form of b found in plants and photosynthetic bacteria.</text>
</comment>
<evidence type="ECO:0000313" key="19">
    <source>
        <dbReference type="Proteomes" id="UP000477070"/>
    </source>
</evidence>
<evidence type="ECO:0000256" key="4">
    <source>
        <dbReference type="ARBA" id="ARBA00022692"/>
    </source>
</evidence>
<evidence type="ECO:0000256" key="14">
    <source>
        <dbReference type="SAM" id="Coils"/>
    </source>
</evidence>
<dbReference type="Proteomes" id="UP000477070">
    <property type="component" value="Unassembled WGS sequence"/>
</dbReference>
<dbReference type="InterPro" id="IPR002146">
    <property type="entry name" value="ATP_synth_b/b'su_bac/chlpt"/>
</dbReference>
<evidence type="ECO:0000256" key="6">
    <source>
        <dbReference type="ARBA" id="ARBA00022989"/>
    </source>
</evidence>
<evidence type="ECO:0000313" key="18">
    <source>
        <dbReference type="Proteomes" id="UP000029714"/>
    </source>
</evidence>
<dbReference type="InterPro" id="IPR050059">
    <property type="entry name" value="ATP_synthase_B_chain"/>
</dbReference>
<evidence type="ECO:0000256" key="13">
    <source>
        <dbReference type="RuleBase" id="RU003848"/>
    </source>
</evidence>
<protein>
    <recommendedName>
        <fullName evidence="20">ATP synthase subunit b</fullName>
    </recommendedName>
</protein>
<comment type="caution">
    <text evidence="17">The sequence shown here is derived from an EMBL/GenBank/DDBJ whole genome shotgun (WGS) entry which is preliminary data.</text>
</comment>
<keyword evidence="14" id="KW-0175">Coiled coil</keyword>
<proteinExistence type="inferred from homology"/>
<comment type="similarity">
    <text evidence="1 13">Belongs to the ATPase B chain family.</text>
</comment>
<evidence type="ECO:0000256" key="3">
    <source>
        <dbReference type="ARBA" id="ARBA00022547"/>
    </source>
</evidence>
<keyword evidence="18" id="KW-1185">Reference proteome</keyword>
<evidence type="ECO:0000256" key="10">
    <source>
        <dbReference type="ARBA" id="ARBA00025198"/>
    </source>
</evidence>
<reference evidence="17" key="3">
    <citation type="submission" date="2018-04" db="EMBL/GenBank/DDBJ databases">
        <authorList>
            <person name="Sheh A."/>
            <person name="Shen Z."/>
            <person name="Mannion A.J."/>
            <person name="Fox J.G."/>
        </authorList>
    </citation>
    <scope>NUCLEOTIDE SEQUENCE</scope>
    <source>
        <strain evidence="17">MIT 97-6194</strain>
    </source>
</reference>
<dbReference type="EMBL" id="JRMP02000009">
    <property type="protein sequence ID" value="TLD94161.1"/>
    <property type="molecule type" value="Genomic_DNA"/>
</dbReference>
<evidence type="ECO:0000256" key="9">
    <source>
        <dbReference type="ARBA" id="ARBA00023310"/>
    </source>
</evidence>
<dbReference type="PANTHER" id="PTHR33445">
    <property type="entry name" value="ATP SYNTHASE SUBUNIT B', CHLOROPLASTIC"/>
    <property type="match status" value="1"/>
</dbReference>
<keyword evidence="8 15" id="KW-0472">Membrane</keyword>
<dbReference type="STRING" id="1548018.LS64_08635"/>
<evidence type="ECO:0000256" key="2">
    <source>
        <dbReference type="ARBA" id="ARBA00022448"/>
    </source>
</evidence>
<organism evidence="17 18">
    <name type="scientific">Helicobacter saguini</name>
    <dbReference type="NCBI Taxonomy" id="1548018"/>
    <lineage>
        <taxon>Bacteria</taxon>
        <taxon>Pseudomonadati</taxon>
        <taxon>Campylobacterota</taxon>
        <taxon>Epsilonproteobacteria</taxon>
        <taxon>Campylobacterales</taxon>
        <taxon>Helicobacteraceae</taxon>
        <taxon>Helicobacter</taxon>
    </lineage>
</organism>
<sequence length="141" mass="16022">MEIIPNPKIMLLVFVVFLITMFLLNKFVFVPLISYMDEREKKVSKDLELVSSDDSQSEQIEKEIKEILTKAKNEAYALKEAEISKAKEAAAIKIEKIQSENKEKMDAFLAKLEANKEAMKADIKASLGDIESLLVTKIKQI</sequence>